<dbReference type="Pfam" id="PF02627">
    <property type="entry name" value="CMD"/>
    <property type="match status" value="1"/>
</dbReference>
<evidence type="ECO:0000313" key="9">
    <source>
        <dbReference type="Proteomes" id="UP000238563"/>
    </source>
</evidence>
<dbReference type="OrthoDB" id="9801997at2"/>
<dbReference type="Gene3D" id="1.20.1290.10">
    <property type="entry name" value="AhpD-like"/>
    <property type="match status" value="1"/>
</dbReference>
<dbReference type="PANTHER" id="PTHR33930:SF7">
    <property type="entry name" value="ALKYL HYDROPEROXIDE REDUCTASE AHPD"/>
    <property type="match status" value="1"/>
</dbReference>
<keyword evidence="3 6" id="KW-0560">Oxidoreductase</keyword>
<dbReference type="NCBIfam" id="TIGR00778">
    <property type="entry name" value="ahpD_dom"/>
    <property type="match status" value="1"/>
</dbReference>
<dbReference type="Proteomes" id="UP000238563">
    <property type="component" value="Unassembled WGS sequence"/>
</dbReference>
<evidence type="ECO:0000256" key="6">
    <source>
        <dbReference type="HAMAP-Rule" id="MF_01676"/>
    </source>
</evidence>
<keyword evidence="5 6" id="KW-0676">Redox-active center</keyword>
<feature type="active site" description="Proton donor" evidence="6">
    <location>
        <position position="131"/>
    </location>
</feature>
<evidence type="ECO:0000256" key="1">
    <source>
        <dbReference type="ARBA" id="ARBA00022559"/>
    </source>
</evidence>
<evidence type="ECO:0000256" key="4">
    <source>
        <dbReference type="ARBA" id="ARBA00023157"/>
    </source>
</evidence>
<dbReference type="GO" id="GO:0032843">
    <property type="term" value="F:hydroperoxide reductase activity"/>
    <property type="evidence" value="ECO:0007669"/>
    <property type="project" value="InterPro"/>
</dbReference>
<comment type="caution">
    <text evidence="8">The sequence shown here is derived from an EMBL/GenBank/DDBJ whole genome shotgun (WGS) entry which is preliminary data.</text>
</comment>
<dbReference type="HAMAP" id="MF_01676">
    <property type="entry name" value="AhpD"/>
    <property type="match status" value="1"/>
</dbReference>
<comment type="function">
    <text evidence="6">Antioxidant protein with alkyl hydroperoxidase activity. Required for the reduction of the AhpC active site cysteine residues and for the regeneration of the AhpC enzyme activity.</text>
</comment>
<comment type="catalytic activity">
    <reaction evidence="6">
        <text>N(6)-[(R)-dihydrolipoyl]-L-lysyl-[lipoyl-carrier protein] + a hydroperoxide = N(6)-[(R)-lipoyl]-L-lysyl-[lipoyl-carrier protein] + an alcohol + H2O</text>
        <dbReference type="Rhea" id="RHEA:62636"/>
        <dbReference type="Rhea" id="RHEA-COMP:10502"/>
        <dbReference type="Rhea" id="RHEA-COMP:16355"/>
        <dbReference type="ChEBI" id="CHEBI:15377"/>
        <dbReference type="ChEBI" id="CHEBI:30879"/>
        <dbReference type="ChEBI" id="CHEBI:35924"/>
        <dbReference type="ChEBI" id="CHEBI:83099"/>
        <dbReference type="ChEBI" id="CHEBI:83100"/>
        <dbReference type="EC" id="1.11.1.28"/>
    </reaction>
</comment>
<dbReference type="GO" id="GO:0045454">
    <property type="term" value="P:cell redox homeostasis"/>
    <property type="evidence" value="ECO:0007669"/>
    <property type="project" value="TreeGrafter"/>
</dbReference>
<sequence>MALEKLKSQIPEFAKDVRLNLSLFAQDEALTAAQKAGLALACAISSRNQEVQKACNAYASSILDEAGLSAARAAASIMAMNNVYYRFTHLVSDDSYSRMPAGLRMNVIANPGVPAVDFEIWCLAVSVVNGCGRCVDAHEQTLRKAGVAANVIHTAVRLAAILQSAAIALEAA</sequence>
<keyword evidence="1 6" id="KW-0575">Peroxidase</keyword>
<dbReference type="GO" id="GO:0015036">
    <property type="term" value="F:disulfide oxidoreductase activity"/>
    <property type="evidence" value="ECO:0007669"/>
    <property type="project" value="TreeGrafter"/>
</dbReference>
<feature type="active site" description="Cysteine sulfenic acid (-SOH) intermediate" evidence="6">
    <location>
        <position position="134"/>
    </location>
</feature>
<protein>
    <recommendedName>
        <fullName evidence="6">Alkyl hydroperoxide reductase AhpD</fullName>
        <ecNumber evidence="6">1.11.1.28</ecNumber>
    </recommendedName>
    <alternativeName>
        <fullName evidence="6">Alkylhydroperoxidase AhpD</fullName>
    </alternativeName>
</protein>
<dbReference type="InterPro" id="IPR029032">
    <property type="entry name" value="AhpD-like"/>
</dbReference>
<evidence type="ECO:0000256" key="3">
    <source>
        <dbReference type="ARBA" id="ARBA00023002"/>
    </source>
</evidence>
<dbReference type="PANTHER" id="PTHR33930">
    <property type="entry name" value="ALKYL HYDROPEROXIDE REDUCTASE AHPD"/>
    <property type="match status" value="1"/>
</dbReference>
<dbReference type="SUPFAM" id="SSF69118">
    <property type="entry name" value="AhpD-like"/>
    <property type="match status" value="1"/>
</dbReference>
<proteinExistence type="inferred from homology"/>
<comment type="similarity">
    <text evidence="6">Belongs to the AhpD family.</text>
</comment>
<dbReference type="GO" id="GO:0006979">
    <property type="term" value="P:response to oxidative stress"/>
    <property type="evidence" value="ECO:0007669"/>
    <property type="project" value="InterPro"/>
</dbReference>
<organism evidence="8 9">
    <name type="scientific">Phyllobacterium myrsinacearum</name>
    <dbReference type="NCBI Taxonomy" id="28101"/>
    <lineage>
        <taxon>Bacteria</taxon>
        <taxon>Pseudomonadati</taxon>
        <taxon>Pseudomonadota</taxon>
        <taxon>Alphaproteobacteria</taxon>
        <taxon>Hyphomicrobiales</taxon>
        <taxon>Phyllobacteriaceae</taxon>
        <taxon>Phyllobacterium</taxon>
    </lineage>
</organism>
<dbReference type="InterPro" id="IPR004674">
    <property type="entry name" value="AhpD"/>
</dbReference>
<evidence type="ECO:0000313" key="8">
    <source>
        <dbReference type="EMBL" id="PRD52171.1"/>
    </source>
</evidence>
<keyword evidence="2 6" id="KW-0049">Antioxidant</keyword>
<dbReference type="EMBL" id="PVBT01000004">
    <property type="protein sequence ID" value="PRD52171.1"/>
    <property type="molecule type" value="Genomic_DNA"/>
</dbReference>
<evidence type="ECO:0000256" key="2">
    <source>
        <dbReference type="ARBA" id="ARBA00022862"/>
    </source>
</evidence>
<feature type="disulfide bond" evidence="6">
    <location>
        <begin position="131"/>
        <end position="134"/>
    </location>
</feature>
<dbReference type="RefSeq" id="WP_105734681.1">
    <property type="nucleotide sequence ID" value="NZ_PVBT01000004.1"/>
</dbReference>
<dbReference type="InterPro" id="IPR004675">
    <property type="entry name" value="AhpD_core"/>
</dbReference>
<accession>A0A2S9JGP9</accession>
<dbReference type="GO" id="GO:0051920">
    <property type="term" value="F:peroxiredoxin activity"/>
    <property type="evidence" value="ECO:0007669"/>
    <property type="project" value="InterPro"/>
</dbReference>
<evidence type="ECO:0000256" key="5">
    <source>
        <dbReference type="ARBA" id="ARBA00023284"/>
    </source>
</evidence>
<dbReference type="InterPro" id="IPR003779">
    <property type="entry name" value="CMD-like"/>
</dbReference>
<keyword evidence="4 6" id="KW-1015">Disulfide bond</keyword>
<gene>
    <name evidence="6" type="primary">ahpD</name>
    <name evidence="8" type="ORF">C5750_14735</name>
</gene>
<reference evidence="8 9" key="1">
    <citation type="submission" date="2018-02" db="EMBL/GenBank/DDBJ databases">
        <title>The draft genome of Phyllobacterium myrsinacearum DSM5892.</title>
        <authorList>
            <person name="Li L."/>
            <person name="Liu L."/>
            <person name="Zhang X."/>
            <person name="Wang T."/>
        </authorList>
    </citation>
    <scope>NUCLEOTIDE SEQUENCE [LARGE SCALE GENOMIC DNA]</scope>
    <source>
        <strain evidence="8 9">DSM 5892</strain>
    </source>
</reference>
<dbReference type="NCBIfam" id="TIGR00777">
    <property type="entry name" value="ahpD"/>
    <property type="match status" value="1"/>
</dbReference>
<dbReference type="EC" id="1.11.1.28" evidence="6"/>
<name>A0A2S9JGP9_9HYPH</name>
<keyword evidence="9" id="KW-1185">Reference proteome</keyword>
<evidence type="ECO:0000259" key="7">
    <source>
        <dbReference type="Pfam" id="PF02627"/>
    </source>
</evidence>
<feature type="disulfide bond" description="Interchain (with AhpC); in linked form" evidence="6">
    <location>
        <position position="134"/>
    </location>
</feature>
<dbReference type="AlphaFoldDB" id="A0A2S9JGP9"/>
<feature type="domain" description="Carboxymuconolactone decarboxylase-like" evidence="7">
    <location>
        <begin position="98"/>
        <end position="168"/>
    </location>
</feature>